<evidence type="ECO:0000256" key="1">
    <source>
        <dbReference type="SAM" id="MobiDB-lite"/>
    </source>
</evidence>
<dbReference type="PANTHER" id="PTHR22617:SF23">
    <property type="entry name" value="CHEMOTAXIS PROTEIN CHEW"/>
    <property type="match status" value="1"/>
</dbReference>
<feature type="region of interest" description="Disordered" evidence="1">
    <location>
        <begin position="1"/>
        <end position="30"/>
    </location>
</feature>
<dbReference type="InterPro" id="IPR036061">
    <property type="entry name" value="CheW-like_dom_sf"/>
</dbReference>
<name>A0A3N6M9R9_9EURY</name>
<comment type="caution">
    <text evidence="3">The sequence shown here is derived from an EMBL/GenBank/DDBJ whole genome shotgun (WGS) entry which is preliminary data.</text>
</comment>
<accession>A0A3N6M9R9</accession>
<dbReference type="AlphaFoldDB" id="A0A3N6M9R9"/>
<reference evidence="3 4" key="1">
    <citation type="submission" date="2018-10" db="EMBL/GenBank/DDBJ databases">
        <title>Natrarchaeobius chitinivorans gen. nov., sp. nov., and Natrarchaeobius haloalkaliphilus sp. nov., alkaliphilic, chitin-utilizing haloarchaea from hypersaline alkaline lakes.</title>
        <authorList>
            <person name="Sorokin D.Y."/>
            <person name="Elcheninov A.G."/>
            <person name="Kostrikina N.A."/>
            <person name="Bale N.J."/>
            <person name="Sinninghe Damste J.S."/>
            <person name="Khijniak T.V."/>
            <person name="Kublanov I.V."/>
            <person name="Toshchakov S.V."/>
        </authorList>
    </citation>
    <scope>NUCLEOTIDE SEQUENCE [LARGE SCALE GENOMIC DNA]</scope>
    <source>
        <strain evidence="3 4">AArcht-Sl</strain>
    </source>
</reference>
<dbReference type="Gene3D" id="2.40.50.180">
    <property type="entry name" value="CheA-289, Domain 4"/>
    <property type="match status" value="1"/>
</dbReference>
<proteinExistence type="predicted"/>
<dbReference type="EMBL" id="REFY01000003">
    <property type="protein sequence ID" value="RQG90296.1"/>
    <property type="molecule type" value="Genomic_DNA"/>
</dbReference>
<dbReference type="SUPFAM" id="SSF50341">
    <property type="entry name" value="CheW-like"/>
    <property type="match status" value="1"/>
</dbReference>
<dbReference type="Pfam" id="PF01584">
    <property type="entry name" value="CheW"/>
    <property type="match status" value="1"/>
</dbReference>
<dbReference type="GO" id="GO:0006935">
    <property type="term" value="P:chemotaxis"/>
    <property type="evidence" value="ECO:0007669"/>
    <property type="project" value="InterPro"/>
</dbReference>
<keyword evidence="4" id="KW-1185">Reference proteome</keyword>
<dbReference type="GO" id="GO:0005829">
    <property type="term" value="C:cytosol"/>
    <property type="evidence" value="ECO:0007669"/>
    <property type="project" value="TreeGrafter"/>
</dbReference>
<protein>
    <submittedName>
        <fullName evidence="3">Chemotaxis protein CheW</fullName>
    </submittedName>
</protein>
<organism evidence="3 4">
    <name type="scientific">Natrarchaeobius halalkaliphilus</name>
    <dbReference type="NCBI Taxonomy" id="1679091"/>
    <lineage>
        <taxon>Archaea</taxon>
        <taxon>Methanobacteriati</taxon>
        <taxon>Methanobacteriota</taxon>
        <taxon>Stenosarchaea group</taxon>
        <taxon>Halobacteria</taxon>
        <taxon>Halobacteriales</taxon>
        <taxon>Natrialbaceae</taxon>
        <taxon>Natrarchaeobius</taxon>
    </lineage>
</organism>
<dbReference type="InterPro" id="IPR002545">
    <property type="entry name" value="CheW-lke_dom"/>
</dbReference>
<dbReference type="Proteomes" id="UP000273828">
    <property type="component" value="Unassembled WGS sequence"/>
</dbReference>
<evidence type="ECO:0000313" key="3">
    <source>
        <dbReference type="EMBL" id="RQG90296.1"/>
    </source>
</evidence>
<evidence type="ECO:0000259" key="2">
    <source>
        <dbReference type="PROSITE" id="PS50851"/>
    </source>
</evidence>
<dbReference type="OrthoDB" id="115049at2157"/>
<dbReference type="PANTHER" id="PTHR22617">
    <property type="entry name" value="CHEMOTAXIS SENSOR HISTIDINE KINASE-RELATED"/>
    <property type="match status" value="1"/>
</dbReference>
<dbReference type="InterPro" id="IPR039315">
    <property type="entry name" value="CheW"/>
</dbReference>
<feature type="region of interest" description="Disordered" evidence="1">
    <location>
        <begin position="167"/>
        <end position="234"/>
    </location>
</feature>
<dbReference type="PROSITE" id="PS50851">
    <property type="entry name" value="CHEW"/>
    <property type="match status" value="1"/>
</dbReference>
<feature type="domain" description="CheW-like" evidence="2">
    <location>
        <begin position="36"/>
        <end position="194"/>
    </location>
</feature>
<dbReference type="RefSeq" id="WP_124178401.1">
    <property type="nucleotide sequence ID" value="NZ_REFY01000003.1"/>
</dbReference>
<dbReference type="SMART" id="SM00260">
    <property type="entry name" value="CheW"/>
    <property type="match status" value="1"/>
</dbReference>
<feature type="compositionally biased region" description="Basic and acidic residues" evidence="1">
    <location>
        <begin position="167"/>
        <end position="178"/>
    </location>
</feature>
<dbReference type="GO" id="GO:0007165">
    <property type="term" value="P:signal transduction"/>
    <property type="evidence" value="ECO:0007669"/>
    <property type="project" value="InterPro"/>
</dbReference>
<gene>
    <name evidence="3" type="ORF">EA462_09980</name>
</gene>
<evidence type="ECO:0000313" key="4">
    <source>
        <dbReference type="Proteomes" id="UP000273828"/>
    </source>
</evidence>
<sequence>MRTKMAPDLPEKLPGIDIDEADDDRRRESLDESEAALRVVRFEIGTHQLAVPVDVVRTIADVPSDFTRVPRAPKAIEGLTDLRGEVTAVIDLTAYFPSDDGHPDANQLLVFDPPADEQPAAIRVSEVLGIDTVSDDDITDAADTDVLEYSGDALEHPLVEALIERERQSIPQEGKRSPTEVTLEAADGTNRSERGSTALDRPTSSDAASDSELVESNGDKRISTGSGERSQRRVVVDVVPLVSVEDVLLASGHPISAD</sequence>
<dbReference type="Gene3D" id="2.30.30.40">
    <property type="entry name" value="SH3 Domains"/>
    <property type="match status" value="1"/>
</dbReference>